<gene>
    <name evidence="7" type="ORF">METZ01_LOCUS475534</name>
</gene>
<organism evidence="7">
    <name type="scientific">marine metagenome</name>
    <dbReference type="NCBI Taxonomy" id="408172"/>
    <lineage>
        <taxon>unclassified sequences</taxon>
        <taxon>metagenomes</taxon>
        <taxon>ecological metagenomes</taxon>
    </lineage>
</organism>
<keyword evidence="3 6" id="KW-0812">Transmembrane</keyword>
<feature type="transmembrane region" description="Helical" evidence="6">
    <location>
        <begin position="54"/>
        <end position="79"/>
    </location>
</feature>
<feature type="transmembrane region" description="Helical" evidence="6">
    <location>
        <begin position="100"/>
        <end position="118"/>
    </location>
</feature>
<dbReference type="InterPro" id="IPR005495">
    <property type="entry name" value="LptG/LptF_permease"/>
</dbReference>
<dbReference type="Pfam" id="PF03739">
    <property type="entry name" value="LptF_LptG"/>
    <property type="match status" value="1"/>
</dbReference>
<evidence type="ECO:0000256" key="2">
    <source>
        <dbReference type="ARBA" id="ARBA00022475"/>
    </source>
</evidence>
<name>A0A383BS69_9ZZZZ</name>
<dbReference type="AlphaFoldDB" id="A0A383BS69"/>
<evidence type="ECO:0000313" key="7">
    <source>
        <dbReference type="EMBL" id="SVE22680.1"/>
    </source>
</evidence>
<evidence type="ECO:0000256" key="4">
    <source>
        <dbReference type="ARBA" id="ARBA00022989"/>
    </source>
</evidence>
<dbReference type="GO" id="GO:0043190">
    <property type="term" value="C:ATP-binding cassette (ABC) transporter complex"/>
    <property type="evidence" value="ECO:0007669"/>
    <property type="project" value="TreeGrafter"/>
</dbReference>
<keyword evidence="4 6" id="KW-1133">Transmembrane helix</keyword>
<dbReference type="GO" id="GO:0015920">
    <property type="term" value="P:lipopolysaccharide transport"/>
    <property type="evidence" value="ECO:0007669"/>
    <property type="project" value="TreeGrafter"/>
</dbReference>
<evidence type="ECO:0000256" key="5">
    <source>
        <dbReference type="ARBA" id="ARBA00023136"/>
    </source>
</evidence>
<reference evidence="7" key="1">
    <citation type="submission" date="2018-05" db="EMBL/GenBank/DDBJ databases">
        <authorList>
            <person name="Lanie J.A."/>
            <person name="Ng W.-L."/>
            <person name="Kazmierczak K.M."/>
            <person name="Andrzejewski T.M."/>
            <person name="Davidsen T.M."/>
            <person name="Wayne K.J."/>
            <person name="Tettelin H."/>
            <person name="Glass J.I."/>
            <person name="Rusch D."/>
            <person name="Podicherti R."/>
            <person name="Tsui H.-C.T."/>
            <person name="Winkler M.E."/>
        </authorList>
    </citation>
    <scope>NUCLEOTIDE SEQUENCE</scope>
</reference>
<sequence>MIKLIDLYILKRFIGRILFLLIAITSIILITNLVEMIDNFIDADMSSNEIFNYYLYTLPMIVSYALPMAITIATVLSILIYIKNNELLAIRSLGINYFRLTRSIILFSIVISICHFYFENTIVSNSNRL</sequence>
<comment type="subcellular location">
    <subcellularLocation>
        <location evidence="1">Cell membrane</location>
        <topology evidence="1">Multi-pass membrane protein</topology>
    </subcellularLocation>
</comment>
<accession>A0A383BS69</accession>
<dbReference type="PANTHER" id="PTHR33529:SF8">
    <property type="entry name" value="PERMEASE, YJGP_YJGQ FAMILY"/>
    <property type="match status" value="1"/>
</dbReference>
<evidence type="ECO:0008006" key="8">
    <source>
        <dbReference type="Google" id="ProtNLM"/>
    </source>
</evidence>
<keyword evidence="2" id="KW-1003">Cell membrane</keyword>
<protein>
    <recommendedName>
        <fullName evidence="8">LptF/LptG family permease</fullName>
    </recommendedName>
</protein>
<dbReference type="EMBL" id="UINC01202733">
    <property type="protein sequence ID" value="SVE22680.1"/>
    <property type="molecule type" value="Genomic_DNA"/>
</dbReference>
<keyword evidence="5 6" id="KW-0472">Membrane</keyword>
<evidence type="ECO:0000256" key="6">
    <source>
        <dbReference type="SAM" id="Phobius"/>
    </source>
</evidence>
<evidence type="ECO:0000256" key="1">
    <source>
        <dbReference type="ARBA" id="ARBA00004651"/>
    </source>
</evidence>
<dbReference type="PANTHER" id="PTHR33529">
    <property type="entry name" value="SLR0882 PROTEIN-RELATED"/>
    <property type="match status" value="1"/>
</dbReference>
<feature type="transmembrane region" description="Helical" evidence="6">
    <location>
        <begin position="13"/>
        <end position="34"/>
    </location>
</feature>
<feature type="non-terminal residue" evidence="7">
    <location>
        <position position="129"/>
    </location>
</feature>
<evidence type="ECO:0000256" key="3">
    <source>
        <dbReference type="ARBA" id="ARBA00022692"/>
    </source>
</evidence>
<proteinExistence type="predicted"/>